<sequence length="456" mass="51146">MTAVCPSLYTAAKGCWNATTPEKCFCPSIKSIRCPGICATGDAPAAYINWVLKMCDKNDTSNYNATARSSQFRQQWVDFPTLQDDAYGALFPWQWQVKYQQNAAAGANATSYVCPSIQAKLGSFAFVNVLVFVVAAVVGRRDVIEWITNKRCGKLGHHTTFLFTAILSVALNLSANLINAAIIRRNPGFQNVNIGSLVLFWASRPRLAWAAGILVRVQSDKEIYWSLGASAILAEIILQAVGSVYIGITGNWARRYHFYLAHHLDNVPHGNDALLMYGGALLWLVAIGGAVIKAFLTYTSVGQLLMAGLGTVSRFSARVLEYTWKLTYWLLVGFAKFVWKWTKKSTIVLGKSILWGWRWIKIGVVTAHLYFLRKIYDHPQQSLPVVPPRPKWQQVNSMPLDLKPRPGFPPERRQSAQADMTRSFLDDILLVMMFLMIPFIGQWMFWTGYLRMAGSL</sequence>
<dbReference type="Proteomes" id="UP000698800">
    <property type="component" value="Unassembled WGS sequence"/>
</dbReference>
<keyword evidence="1" id="KW-0472">Membrane</keyword>
<organism evidence="2 3">
    <name type="scientific">Glutinoglossum americanum</name>
    <dbReference type="NCBI Taxonomy" id="1670608"/>
    <lineage>
        <taxon>Eukaryota</taxon>
        <taxon>Fungi</taxon>
        <taxon>Dikarya</taxon>
        <taxon>Ascomycota</taxon>
        <taxon>Pezizomycotina</taxon>
        <taxon>Geoglossomycetes</taxon>
        <taxon>Geoglossales</taxon>
        <taxon>Geoglossaceae</taxon>
        <taxon>Glutinoglossum</taxon>
    </lineage>
</organism>
<dbReference type="AlphaFoldDB" id="A0A9P8HXN2"/>
<keyword evidence="1" id="KW-0812">Transmembrane</keyword>
<feature type="transmembrane region" description="Helical" evidence="1">
    <location>
        <begin position="227"/>
        <end position="248"/>
    </location>
</feature>
<accession>A0A9P8HXN2</accession>
<protein>
    <submittedName>
        <fullName evidence="2">Uncharacterized protein</fullName>
    </submittedName>
</protein>
<comment type="caution">
    <text evidence="2">The sequence shown here is derived from an EMBL/GenBank/DDBJ whole genome shotgun (WGS) entry which is preliminary data.</text>
</comment>
<name>A0A9P8HXN2_9PEZI</name>
<feature type="transmembrane region" description="Helical" evidence="1">
    <location>
        <begin position="428"/>
        <end position="446"/>
    </location>
</feature>
<dbReference type="OrthoDB" id="3525430at2759"/>
<proteinExistence type="predicted"/>
<keyword evidence="3" id="KW-1185">Reference proteome</keyword>
<feature type="transmembrane region" description="Helical" evidence="1">
    <location>
        <begin position="160"/>
        <end position="182"/>
    </location>
</feature>
<dbReference type="EMBL" id="JAGHQL010000149">
    <property type="protein sequence ID" value="KAH0537359.1"/>
    <property type="molecule type" value="Genomic_DNA"/>
</dbReference>
<keyword evidence="1" id="KW-1133">Transmembrane helix</keyword>
<gene>
    <name evidence="2" type="ORF">FGG08_005838</name>
</gene>
<evidence type="ECO:0000313" key="3">
    <source>
        <dbReference type="Proteomes" id="UP000698800"/>
    </source>
</evidence>
<feature type="transmembrane region" description="Helical" evidence="1">
    <location>
        <begin position="121"/>
        <end position="139"/>
    </location>
</feature>
<feature type="transmembrane region" description="Helical" evidence="1">
    <location>
        <begin position="274"/>
        <end position="296"/>
    </location>
</feature>
<evidence type="ECO:0000256" key="1">
    <source>
        <dbReference type="SAM" id="Phobius"/>
    </source>
</evidence>
<evidence type="ECO:0000313" key="2">
    <source>
        <dbReference type="EMBL" id="KAH0537359.1"/>
    </source>
</evidence>
<feature type="transmembrane region" description="Helical" evidence="1">
    <location>
        <begin position="353"/>
        <end position="372"/>
    </location>
</feature>
<reference evidence="2" key="1">
    <citation type="submission" date="2021-03" db="EMBL/GenBank/DDBJ databases">
        <title>Comparative genomics and phylogenomic investigation of the class Geoglossomycetes provide insights into ecological specialization and systematics.</title>
        <authorList>
            <person name="Melie T."/>
            <person name="Pirro S."/>
            <person name="Miller A.N."/>
            <person name="Quandt A."/>
        </authorList>
    </citation>
    <scope>NUCLEOTIDE SEQUENCE</scope>
    <source>
        <strain evidence="2">GBOQ0MN5Z8</strain>
    </source>
</reference>